<organism evidence="2 3">
    <name type="scientific">Marinomonas fungiae</name>
    <dbReference type="NCBI Taxonomy" id="1137284"/>
    <lineage>
        <taxon>Bacteria</taxon>
        <taxon>Pseudomonadati</taxon>
        <taxon>Pseudomonadota</taxon>
        <taxon>Gammaproteobacteria</taxon>
        <taxon>Oceanospirillales</taxon>
        <taxon>Oceanospirillaceae</taxon>
        <taxon>Marinomonas</taxon>
    </lineage>
</organism>
<dbReference type="EMBL" id="CYHG01000012">
    <property type="protein sequence ID" value="CUB05717.1"/>
    <property type="molecule type" value="Genomic_DNA"/>
</dbReference>
<evidence type="ECO:0000313" key="2">
    <source>
        <dbReference type="EMBL" id="CUB05717.1"/>
    </source>
</evidence>
<evidence type="ECO:0000256" key="1">
    <source>
        <dbReference type="SAM" id="SignalP"/>
    </source>
</evidence>
<protein>
    <recommendedName>
        <fullName evidence="4">FAD/FMN-containing dehydrogenase</fullName>
    </recommendedName>
</protein>
<dbReference type="OrthoDB" id="5786920at2"/>
<feature type="chain" id="PRO_5005505410" description="FAD/FMN-containing dehydrogenase" evidence="1">
    <location>
        <begin position="21"/>
        <end position="169"/>
    </location>
</feature>
<evidence type="ECO:0000313" key="3">
    <source>
        <dbReference type="Proteomes" id="UP000182769"/>
    </source>
</evidence>
<dbReference type="STRING" id="1137284.GCA_001418205_03149"/>
<dbReference type="AlphaFoldDB" id="A0A0K6IQY6"/>
<name>A0A0K6IQY6_9GAMM</name>
<accession>A0A0K6IQY6</accession>
<evidence type="ECO:0008006" key="4">
    <source>
        <dbReference type="Google" id="ProtNLM"/>
    </source>
</evidence>
<reference evidence="3" key="1">
    <citation type="submission" date="2015-08" db="EMBL/GenBank/DDBJ databases">
        <authorList>
            <person name="Varghese N."/>
        </authorList>
    </citation>
    <scope>NUCLEOTIDE SEQUENCE [LARGE SCALE GENOMIC DNA]</scope>
    <source>
        <strain evidence="3">JCM 18476</strain>
    </source>
</reference>
<proteinExistence type="predicted"/>
<keyword evidence="1" id="KW-0732">Signal</keyword>
<keyword evidence="3" id="KW-1185">Reference proteome</keyword>
<dbReference type="RefSeq" id="WP_055464182.1">
    <property type="nucleotide sequence ID" value="NZ_CYHG01000012.1"/>
</dbReference>
<feature type="signal peptide" evidence="1">
    <location>
        <begin position="1"/>
        <end position="20"/>
    </location>
</feature>
<sequence>MKKILSAFALVAILPMVGCASKPATPTLMMGESVILDGIEDQRGNRFEHQNSMQTLLVVDGMDAKNVARESLKSIDVSCMEAGKLVYLADISSMPSLISNLIAIPKLRHYPYSIWLDREGDVSESLPVRDGKVTVIGVKHQVIESVMFAGDATTLSEHIGTLCPPVTTP</sequence>
<dbReference type="Proteomes" id="UP000182769">
    <property type="component" value="Unassembled WGS sequence"/>
</dbReference>
<gene>
    <name evidence="2" type="ORF">Ga0061065_11289</name>
</gene>